<evidence type="ECO:0000256" key="2">
    <source>
        <dbReference type="ARBA" id="ARBA00022676"/>
    </source>
</evidence>
<reference evidence="6" key="1">
    <citation type="journal article" date="2016" name="G3 (Bethesda)">
        <title>First Draft Assembly and Annotation of the Genome of a California Endemic Oak Quercus lobata Nee (Fagaceae).</title>
        <authorList>
            <person name="Sork V.L."/>
            <person name="Fitz-Gibbon S.T."/>
            <person name="Puiu D."/>
            <person name="Crepeau M."/>
            <person name="Gugger P.F."/>
            <person name="Sherman R."/>
            <person name="Stevens K."/>
            <person name="Langley C.H."/>
            <person name="Pellegrini M."/>
            <person name="Salzberg S.L."/>
        </authorList>
    </citation>
    <scope>NUCLEOTIDE SEQUENCE [LARGE SCALE GENOMIC DNA]</scope>
    <source>
        <strain evidence="6">cv. SW786</strain>
    </source>
</reference>
<dbReference type="InterPro" id="IPR035595">
    <property type="entry name" value="UDP_glycos_trans_CS"/>
</dbReference>
<dbReference type="PANTHER" id="PTHR48046:SF6">
    <property type="entry name" value="GLYCOSYLTRANSFERASE"/>
    <property type="match status" value="1"/>
</dbReference>
<dbReference type="CDD" id="cd03784">
    <property type="entry name" value="GT1_Gtf-like"/>
    <property type="match status" value="1"/>
</dbReference>
<sequence>MVNSFIDLEPGAFKALKEGGGGKPPVYPVGPLIQSGSDCGVGLEMSGQRFLWVVRSLHEKAANATYFSIQSINDPFHLLPKGFLERTKQVGLVVPSWAPQIQVLSHGSTGGFLTHCGWNSILESIVHGVPLIAWPPYAEQRLNATLLADDLKVAFRVKVNDNGLVGHRDIANYSRSLIEGEEGKLLRNKMKELKDAAEKALSKDGLSTKSLAEVAQLWKRHKK</sequence>
<keyword evidence="6" id="KW-1185">Reference proteome</keyword>
<dbReference type="AlphaFoldDB" id="A0A7N2KVV7"/>
<protein>
    <submittedName>
        <fullName evidence="5">Uncharacterized protein</fullName>
    </submittedName>
</protein>
<accession>A0A7N2KVV7</accession>
<dbReference type="Gene3D" id="3.40.50.2000">
    <property type="entry name" value="Glycogen Phosphorylase B"/>
    <property type="match status" value="2"/>
</dbReference>
<keyword evidence="3 4" id="KW-0808">Transferase</keyword>
<dbReference type="OMA" id="IWVARSP"/>
<dbReference type="Gramene" id="QL02p031249:mrna">
    <property type="protein sequence ID" value="QL02p031249:mrna"/>
    <property type="gene ID" value="QL02p031249"/>
</dbReference>
<evidence type="ECO:0000256" key="4">
    <source>
        <dbReference type="RuleBase" id="RU003718"/>
    </source>
</evidence>
<dbReference type="PANTHER" id="PTHR48046">
    <property type="entry name" value="UDP-GLYCOSYLTRANSFERASE 72E1"/>
    <property type="match status" value="1"/>
</dbReference>
<proteinExistence type="inferred from homology"/>
<dbReference type="Proteomes" id="UP000594261">
    <property type="component" value="Chromosome 2"/>
</dbReference>
<dbReference type="FunFam" id="3.40.50.2000:FF:000056">
    <property type="entry name" value="Glycosyltransferase"/>
    <property type="match status" value="1"/>
</dbReference>
<dbReference type="GO" id="GO:0008194">
    <property type="term" value="F:UDP-glycosyltransferase activity"/>
    <property type="evidence" value="ECO:0007669"/>
    <property type="project" value="InterPro"/>
</dbReference>
<evidence type="ECO:0000313" key="5">
    <source>
        <dbReference type="EnsemblPlants" id="QL02p031249:mrna"/>
    </source>
</evidence>
<evidence type="ECO:0000256" key="1">
    <source>
        <dbReference type="ARBA" id="ARBA00009995"/>
    </source>
</evidence>
<reference evidence="5" key="2">
    <citation type="submission" date="2021-01" db="UniProtKB">
        <authorList>
            <consortium name="EnsemblPlants"/>
        </authorList>
    </citation>
    <scope>IDENTIFICATION</scope>
</reference>
<dbReference type="InterPro" id="IPR002213">
    <property type="entry name" value="UDP_glucos_trans"/>
</dbReference>
<dbReference type="Pfam" id="PF00201">
    <property type="entry name" value="UDPGT"/>
    <property type="match status" value="1"/>
</dbReference>
<dbReference type="PROSITE" id="PS00375">
    <property type="entry name" value="UDPGT"/>
    <property type="match status" value="1"/>
</dbReference>
<dbReference type="SUPFAM" id="SSF53756">
    <property type="entry name" value="UDP-Glycosyltransferase/glycogen phosphorylase"/>
    <property type="match status" value="1"/>
</dbReference>
<evidence type="ECO:0000313" key="6">
    <source>
        <dbReference type="Proteomes" id="UP000594261"/>
    </source>
</evidence>
<organism evidence="5 6">
    <name type="scientific">Quercus lobata</name>
    <name type="common">Valley oak</name>
    <dbReference type="NCBI Taxonomy" id="97700"/>
    <lineage>
        <taxon>Eukaryota</taxon>
        <taxon>Viridiplantae</taxon>
        <taxon>Streptophyta</taxon>
        <taxon>Embryophyta</taxon>
        <taxon>Tracheophyta</taxon>
        <taxon>Spermatophyta</taxon>
        <taxon>Magnoliopsida</taxon>
        <taxon>eudicotyledons</taxon>
        <taxon>Gunneridae</taxon>
        <taxon>Pentapetalae</taxon>
        <taxon>rosids</taxon>
        <taxon>fabids</taxon>
        <taxon>Fagales</taxon>
        <taxon>Fagaceae</taxon>
        <taxon>Quercus</taxon>
    </lineage>
</organism>
<comment type="similarity">
    <text evidence="1 4">Belongs to the UDP-glycosyltransferase family.</text>
</comment>
<dbReference type="EnsemblPlants" id="QL02p031249:mrna">
    <property type="protein sequence ID" value="QL02p031249:mrna"/>
    <property type="gene ID" value="QL02p031249"/>
</dbReference>
<evidence type="ECO:0000256" key="3">
    <source>
        <dbReference type="ARBA" id="ARBA00022679"/>
    </source>
</evidence>
<dbReference type="InParanoid" id="A0A7N2KVV7"/>
<name>A0A7N2KVV7_QUELO</name>
<keyword evidence="2 4" id="KW-0328">Glycosyltransferase</keyword>